<dbReference type="PANTHER" id="PTHR43399:SF4">
    <property type="entry name" value="CELL WALL-ASSOCIATED PROTEASE"/>
    <property type="match status" value="1"/>
</dbReference>
<gene>
    <name evidence="10" type="primary">scpA_2</name>
    <name evidence="10" type="ORF">NCTC13492_03675</name>
    <name evidence="9" type="ORF">SAMN05421542_0330</name>
</gene>
<evidence type="ECO:0000256" key="1">
    <source>
        <dbReference type="ARBA" id="ARBA00011073"/>
    </source>
</evidence>
<dbReference type="InterPro" id="IPR026444">
    <property type="entry name" value="Secre_tail"/>
</dbReference>
<dbReference type="EMBL" id="UAWB01000013">
    <property type="protein sequence ID" value="SQB46599.1"/>
    <property type="molecule type" value="Genomic_DNA"/>
</dbReference>
<dbReference type="PROSITE" id="PS00138">
    <property type="entry name" value="SUBTILASE_SER"/>
    <property type="match status" value="1"/>
</dbReference>
<evidence type="ECO:0000313" key="12">
    <source>
        <dbReference type="Proteomes" id="UP000251670"/>
    </source>
</evidence>
<dbReference type="InterPro" id="IPR051048">
    <property type="entry name" value="Peptidase_S8/S53_subtilisin"/>
</dbReference>
<evidence type="ECO:0000313" key="11">
    <source>
        <dbReference type="Proteomes" id="UP000199426"/>
    </source>
</evidence>
<dbReference type="STRING" id="445960.SAMN05421542_0330"/>
<evidence type="ECO:0000256" key="6">
    <source>
        <dbReference type="PROSITE-ProRule" id="PRU01240"/>
    </source>
</evidence>
<dbReference type="Gene3D" id="3.40.50.200">
    <property type="entry name" value="Peptidase S8/S53 domain"/>
    <property type="match status" value="1"/>
</dbReference>
<feature type="domain" description="Peptidase S8/S53" evidence="7">
    <location>
        <begin position="137"/>
        <end position="468"/>
    </location>
</feature>
<dbReference type="AlphaFoldDB" id="A0A2X2ZAA3"/>
<feature type="active site" description="Charge relay system" evidence="6">
    <location>
        <position position="414"/>
    </location>
</feature>
<dbReference type="NCBIfam" id="TIGR04183">
    <property type="entry name" value="Por_Secre_tail"/>
    <property type="match status" value="1"/>
</dbReference>
<dbReference type="OrthoDB" id="9792152at2"/>
<dbReference type="Proteomes" id="UP000251670">
    <property type="component" value="Unassembled WGS sequence"/>
</dbReference>
<keyword evidence="3" id="KW-0732">Signal</keyword>
<dbReference type="Gene3D" id="2.60.120.380">
    <property type="match status" value="1"/>
</dbReference>
<proteinExistence type="inferred from homology"/>
<dbReference type="RefSeq" id="WP_089732929.1">
    <property type="nucleotide sequence ID" value="NZ_FNEG01000001.1"/>
</dbReference>
<dbReference type="Pfam" id="PF00082">
    <property type="entry name" value="Peptidase_S8"/>
    <property type="match status" value="1"/>
</dbReference>
<dbReference type="InterPro" id="IPR000209">
    <property type="entry name" value="Peptidase_S8/S53_dom"/>
</dbReference>
<keyword evidence="11" id="KW-1185">Reference proteome</keyword>
<protein>
    <submittedName>
        <fullName evidence="10">C5a peptidase</fullName>
        <ecNumber evidence="10">3.4.21.110</ecNumber>
    </submittedName>
    <submittedName>
        <fullName evidence="9">Por secretion system C-terminal sorting domain-containing protein</fullName>
    </submittedName>
</protein>
<dbReference type="SUPFAM" id="SSF52743">
    <property type="entry name" value="Subtilisin-like"/>
    <property type="match status" value="1"/>
</dbReference>
<dbReference type="InterPro" id="IPR036852">
    <property type="entry name" value="Peptidase_S8/S53_dom_sf"/>
</dbReference>
<dbReference type="GO" id="GO:0004252">
    <property type="term" value="F:serine-type endopeptidase activity"/>
    <property type="evidence" value="ECO:0007669"/>
    <property type="project" value="UniProtKB-UniRule"/>
</dbReference>
<dbReference type="Pfam" id="PF18962">
    <property type="entry name" value="Por_Secre_tail"/>
    <property type="match status" value="1"/>
</dbReference>
<accession>A0A2X2ZAA3</accession>
<evidence type="ECO:0000313" key="10">
    <source>
        <dbReference type="EMBL" id="SQB46599.1"/>
    </source>
</evidence>
<dbReference type="InterPro" id="IPR023828">
    <property type="entry name" value="Peptidase_S8_Ser-AS"/>
</dbReference>
<dbReference type="GO" id="GO:0006508">
    <property type="term" value="P:proteolysis"/>
    <property type="evidence" value="ECO:0007669"/>
    <property type="project" value="UniProtKB-KW"/>
</dbReference>
<comment type="similarity">
    <text evidence="1 6">Belongs to the peptidase S8 family.</text>
</comment>
<dbReference type="EC" id="3.4.21.110" evidence="10"/>
<evidence type="ECO:0000256" key="4">
    <source>
        <dbReference type="ARBA" id="ARBA00022801"/>
    </source>
</evidence>
<evidence type="ECO:0000313" key="9">
    <source>
        <dbReference type="EMBL" id="SDI17839.1"/>
    </source>
</evidence>
<reference evidence="9 11" key="1">
    <citation type="submission" date="2016-10" db="EMBL/GenBank/DDBJ databases">
        <authorList>
            <person name="Varghese N."/>
            <person name="Submissions S."/>
        </authorList>
    </citation>
    <scope>NUCLEOTIDE SEQUENCE [LARGE SCALE GENOMIC DNA]</scope>
    <source>
        <strain evidence="9 11">DSM 19299</strain>
    </source>
</reference>
<keyword evidence="4 6" id="KW-0378">Hydrolase</keyword>
<feature type="active site" description="Charge relay system" evidence="6">
    <location>
        <position position="118"/>
    </location>
</feature>
<name>A0A2X2ZAA3_CHRJE</name>
<sequence length="717" mass="76468">MKKHLLLVGTLAISMLSAQNNEGLKREFERQNKVNSTKFDSYVAKKYGSTGKSADIQKTIEEEKANLAGFFRNKPYFYQADDQNQILNTNADALTTAGSVAGLAGSFKGEGILYTIFDGGRIYAAHPAFDNTPGRISNKEAATNAYSAHSTGVASIVGAKSSPLTATATDGTISTGNAMGIALNSTMNSYRFATTTLPGNTATSTVFEKILLAQPKISNHSYGINSGWTIATVSNATALVWNGDYYPATNTEPYATFDLQGTYFSNDQNYDNIVYNNPTNVIVKSAGNYFGMGPALPGGSTAPKYYKDDNNNNVLFTATDTLPATNCGNGGDCIGPGSLAKNIIVVAATEIITTNDHRYTTSTDVVKADYSSAGPRDDGGIKPDIAAPGSDIWMASTAENTVGSIAWQINSGTSMAAPQVTGIIGLWMQIYKSMFNNADMSAATAKTLMVHSASEAGTVGPDAWYGWGYINAKKGAELLVGKSNNTVIFNEETLNNGSTNTQIVNASGSEPLKVTISWIDPEFKLPQTISWEIAYNNRNSRLINDLDLRITDTSTNTVYMPWKLNPINPIAPATKGDNTVDNVEQVVIDAPVAGRSYKIEVLHKGTLVNNATPSATAPQKYSIIVTGLTPGSLGTKEGAKALSELAVAPSITKDVTNILNAPKKSTFTIYDMSGKKLQSGNINSEKEAINLSAHPKGIYIVEVKTDKDVVTKKVIKE</sequence>
<evidence type="ECO:0000259" key="7">
    <source>
        <dbReference type="Pfam" id="PF00082"/>
    </source>
</evidence>
<dbReference type="PROSITE" id="PS51892">
    <property type="entry name" value="SUBTILASE"/>
    <property type="match status" value="1"/>
</dbReference>
<dbReference type="Proteomes" id="UP000199426">
    <property type="component" value="Unassembled WGS sequence"/>
</dbReference>
<dbReference type="EMBL" id="FNEG01000001">
    <property type="protein sequence ID" value="SDI17839.1"/>
    <property type="molecule type" value="Genomic_DNA"/>
</dbReference>
<evidence type="ECO:0000256" key="3">
    <source>
        <dbReference type="ARBA" id="ARBA00022729"/>
    </source>
</evidence>
<dbReference type="PANTHER" id="PTHR43399">
    <property type="entry name" value="SUBTILISIN-RELATED"/>
    <property type="match status" value="1"/>
</dbReference>
<keyword evidence="5 6" id="KW-0720">Serine protease</keyword>
<feature type="domain" description="Secretion system C-terminal sorting" evidence="8">
    <location>
        <begin position="652"/>
        <end position="715"/>
    </location>
</feature>
<dbReference type="SUPFAM" id="SSF49785">
    <property type="entry name" value="Galactose-binding domain-like"/>
    <property type="match status" value="1"/>
</dbReference>
<organism evidence="10 12">
    <name type="scientific">Chryseobacterium jejuense</name>
    <dbReference type="NCBI Taxonomy" id="445960"/>
    <lineage>
        <taxon>Bacteria</taxon>
        <taxon>Pseudomonadati</taxon>
        <taxon>Bacteroidota</taxon>
        <taxon>Flavobacteriia</taxon>
        <taxon>Flavobacteriales</taxon>
        <taxon>Weeksellaceae</taxon>
        <taxon>Chryseobacterium group</taxon>
        <taxon>Chryseobacterium</taxon>
    </lineage>
</organism>
<reference evidence="10 12" key="2">
    <citation type="submission" date="2018-06" db="EMBL/GenBank/DDBJ databases">
        <authorList>
            <consortium name="Pathogen Informatics"/>
            <person name="Doyle S."/>
        </authorList>
    </citation>
    <scope>NUCLEOTIDE SEQUENCE [LARGE SCALE GENOMIC DNA]</scope>
    <source>
        <strain evidence="10 12">NCTC13492</strain>
    </source>
</reference>
<keyword evidence="2 6" id="KW-0645">Protease</keyword>
<feature type="active site" description="Charge relay system" evidence="6">
    <location>
        <position position="149"/>
    </location>
</feature>
<evidence type="ECO:0000259" key="8">
    <source>
        <dbReference type="Pfam" id="PF18962"/>
    </source>
</evidence>
<evidence type="ECO:0000256" key="5">
    <source>
        <dbReference type="ARBA" id="ARBA00022825"/>
    </source>
</evidence>
<evidence type="ECO:0000256" key="2">
    <source>
        <dbReference type="ARBA" id="ARBA00022670"/>
    </source>
</evidence>
<dbReference type="InterPro" id="IPR008979">
    <property type="entry name" value="Galactose-bd-like_sf"/>
</dbReference>